<sequence>MYDMPPGAIDDLLEKFPDLIWGEAPDPLTLNSEFIAMNDDEKYEYLAVNAPNDFNLFLAYLSELESNGNIDIAIKLAKRASKRFGEMFSLHMKIGDYFLHFDPNISKGYYNRAISSLEKVELIPDEMKKDIAESIKEDIRLCDKMFSEDYTLF</sequence>
<keyword evidence="2" id="KW-1185">Reference proteome</keyword>
<evidence type="ECO:0000313" key="1">
    <source>
        <dbReference type="EMBL" id="ABE51705.1"/>
    </source>
</evidence>
<dbReference type="KEGG" id="mbu:Mbur_0742"/>
<accession>Q12XX1</accession>
<reference evidence="2" key="1">
    <citation type="journal article" date="2009" name="ISME J.">
        <title>The genome sequence of the psychrophilic archaeon, Methanococcoides burtonii: the role of genome evolution in cold adaptation.</title>
        <authorList>
            <person name="Allen M.A."/>
            <person name="Lauro F.M."/>
            <person name="Williams T.J."/>
            <person name="Burg D."/>
            <person name="Siddiqui K.S."/>
            <person name="De Francisci D."/>
            <person name="Chong K.W."/>
            <person name="Pilak O."/>
            <person name="Chew H.H."/>
            <person name="De Maere M.Z."/>
            <person name="Ting L."/>
            <person name="Katrib M."/>
            <person name="Ng C."/>
            <person name="Sowers K.R."/>
            <person name="Galperin M.Y."/>
            <person name="Anderson I.J."/>
            <person name="Ivanova N."/>
            <person name="Dalin E."/>
            <person name="Martinez M."/>
            <person name="Lapidus A."/>
            <person name="Hauser L."/>
            <person name="Land M."/>
            <person name="Thomas T."/>
            <person name="Cavicchioli R."/>
        </authorList>
    </citation>
    <scope>NUCLEOTIDE SEQUENCE [LARGE SCALE GENOMIC DNA]</scope>
    <source>
        <strain evidence="2">DSM 6242 / NBRC 107633 / OCM 468 / ACE-M</strain>
    </source>
</reference>
<gene>
    <name evidence="1" type="ordered locus">Mbur_0742</name>
</gene>
<dbReference type="EMBL" id="CP000300">
    <property type="protein sequence ID" value="ABE51705.1"/>
    <property type="molecule type" value="Genomic_DNA"/>
</dbReference>
<dbReference type="GeneID" id="25393146"/>
<name>Q12XX1_METBU</name>
<dbReference type="HOGENOM" id="CLU_1709117_0_0_2"/>
<evidence type="ECO:0008006" key="3">
    <source>
        <dbReference type="Google" id="ProtNLM"/>
    </source>
</evidence>
<dbReference type="AlphaFoldDB" id="Q12XX1"/>
<dbReference type="RefSeq" id="WP_011498862.1">
    <property type="nucleotide sequence ID" value="NC_007955.1"/>
</dbReference>
<organism evidence="1 2">
    <name type="scientific">Methanococcoides burtonii (strain DSM 6242 / NBRC 107633 / OCM 468 / ACE-M)</name>
    <dbReference type="NCBI Taxonomy" id="259564"/>
    <lineage>
        <taxon>Archaea</taxon>
        <taxon>Methanobacteriati</taxon>
        <taxon>Methanobacteriota</taxon>
        <taxon>Stenosarchaea group</taxon>
        <taxon>Methanomicrobia</taxon>
        <taxon>Methanosarcinales</taxon>
        <taxon>Methanosarcinaceae</taxon>
        <taxon>Methanococcoides</taxon>
    </lineage>
</organism>
<dbReference type="Proteomes" id="UP000001979">
    <property type="component" value="Chromosome"/>
</dbReference>
<protein>
    <recommendedName>
        <fullName evidence="3">Tetratricopeptide repeat protein</fullName>
    </recommendedName>
</protein>
<evidence type="ECO:0000313" key="2">
    <source>
        <dbReference type="Proteomes" id="UP000001979"/>
    </source>
</evidence>
<proteinExistence type="predicted"/>